<feature type="region of interest" description="Disordered" evidence="2">
    <location>
        <begin position="190"/>
        <end position="240"/>
    </location>
</feature>
<keyword evidence="5" id="KW-1185">Reference proteome</keyword>
<reference evidence="4 5" key="1">
    <citation type="submission" date="2018-06" db="EMBL/GenBank/DDBJ databases">
        <authorList>
            <consortium name="Pathogen Informatics"/>
            <person name="Doyle S."/>
        </authorList>
    </citation>
    <scope>NUCLEOTIDE SEQUENCE [LARGE SCALE GENOMIC DNA]</scope>
    <source>
        <strain evidence="4 5">NCTC11535</strain>
    </source>
</reference>
<keyword evidence="3" id="KW-0812">Transmembrane</keyword>
<keyword evidence="3" id="KW-0472">Membrane</keyword>
<feature type="compositionally biased region" description="Pro residues" evidence="2">
    <location>
        <begin position="231"/>
        <end position="240"/>
    </location>
</feature>
<feature type="coiled-coil region" evidence="1">
    <location>
        <begin position="102"/>
        <end position="136"/>
    </location>
</feature>
<evidence type="ECO:0000313" key="4">
    <source>
        <dbReference type="EMBL" id="SPT53141.1"/>
    </source>
</evidence>
<protein>
    <submittedName>
        <fullName evidence="4">Septum formation initiator</fullName>
    </submittedName>
</protein>
<keyword evidence="1" id="KW-0175">Coiled coil</keyword>
<sequence>MSPRRPAPARPGNRPGAGRRASGAKATPTVKPARRETASRLNSTAPKQETTPPAIKTTKDPGRSSRWQIGGDKGFSISYGLLAIVAVLTFAIVFAGPAARQFLVHRAELADAKRQLAQAQATQAALQQELARWDDDAYARSQARERLGYVMPGETSYVVVGAEELETKQKPGAATVPSQMASPWYQTLTESVRLAARPQPTASPRTTPSSGPSGTPTTPTAPSTTATEAPTPAPNPQETP</sequence>
<dbReference type="Pfam" id="PF04977">
    <property type="entry name" value="DivIC"/>
    <property type="match status" value="1"/>
</dbReference>
<feature type="transmembrane region" description="Helical" evidence="3">
    <location>
        <begin position="77"/>
        <end position="96"/>
    </location>
</feature>
<dbReference type="EMBL" id="UAPQ01000006">
    <property type="protein sequence ID" value="SPT53141.1"/>
    <property type="molecule type" value="Genomic_DNA"/>
</dbReference>
<comment type="caution">
    <text evidence="4">The sequence shown here is derived from an EMBL/GenBank/DDBJ whole genome shotgun (WGS) entry which is preliminary data.</text>
</comment>
<evidence type="ECO:0000313" key="5">
    <source>
        <dbReference type="Proteomes" id="UP000250006"/>
    </source>
</evidence>
<evidence type="ECO:0000256" key="3">
    <source>
        <dbReference type="SAM" id="Phobius"/>
    </source>
</evidence>
<accession>A0ABY1VM18</accession>
<keyword evidence="3" id="KW-1133">Transmembrane helix</keyword>
<feature type="region of interest" description="Disordered" evidence="2">
    <location>
        <begin position="1"/>
        <end position="68"/>
    </location>
</feature>
<feature type="compositionally biased region" description="Low complexity" evidence="2">
    <location>
        <begin position="195"/>
        <end position="230"/>
    </location>
</feature>
<gene>
    <name evidence="4" type="ORF">NCTC11535_00801</name>
</gene>
<dbReference type="Proteomes" id="UP000250006">
    <property type="component" value="Unassembled WGS sequence"/>
</dbReference>
<feature type="compositionally biased region" description="Low complexity" evidence="2">
    <location>
        <begin position="10"/>
        <end position="24"/>
    </location>
</feature>
<dbReference type="RefSeq" id="WP_111836121.1">
    <property type="nucleotide sequence ID" value="NZ_UAPQ01000006.1"/>
</dbReference>
<organism evidence="4 5">
    <name type="scientific">Actinomyces bovis</name>
    <dbReference type="NCBI Taxonomy" id="1658"/>
    <lineage>
        <taxon>Bacteria</taxon>
        <taxon>Bacillati</taxon>
        <taxon>Actinomycetota</taxon>
        <taxon>Actinomycetes</taxon>
        <taxon>Actinomycetales</taxon>
        <taxon>Actinomycetaceae</taxon>
        <taxon>Actinomyces</taxon>
    </lineage>
</organism>
<dbReference type="InterPro" id="IPR007060">
    <property type="entry name" value="FtsL/DivIC"/>
</dbReference>
<proteinExistence type="predicted"/>
<name>A0ABY1VM18_9ACTO</name>
<feature type="compositionally biased region" description="Polar residues" evidence="2">
    <location>
        <begin position="39"/>
        <end position="51"/>
    </location>
</feature>
<evidence type="ECO:0000256" key="1">
    <source>
        <dbReference type="SAM" id="Coils"/>
    </source>
</evidence>
<evidence type="ECO:0000256" key="2">
    <source>
        <dbReference type="SAM" id="MobiDB-lite"/>
    </source>
</evidence>